<proteinExistence type="predicted"/>
<evidence type="ECO:0000256" key="6">
    <source>
        <dbReference type="SAM" id="Phobius"/>
    </source>
</evidence>
<dbReference type="OrthoDB" id="1653617at2"/>
<accession>A0A1H9M5M5</accession>
<dbReference type="Proteomes" id="UP000198556">
    <property type="component" value="Unassembled WGS sequence"/>
</dbReference>
<keyword evidence="5 6" id="KW-0472">Membrane</keyword>
<dbReference type="GO" id="GO:0005886">
    <property type="term" value="C:plasma membrane"/>
    <property type="evidence" value="ECO:0007669"/>
    <property type="project" value="UniProtKB-SubCell"/>
</dbReference>
<evidence type="ECO:0000256" key="5">
    <source>
        <dbReference type="ARBA" id="ARBA00023136"/>
    </source>
</evidence>
<keyword evidence="2" id="KW-1003">Cell membrane</keyword>
<keyword evidence="8" id="KW-1185">Reference proteome</keyword>
<organism evidence="7 8">
    <name type="scientific">Granulicatella balaenopterae</name>
    <dbReference type="NCBI Taxonomy" id="137733"/>
    <lineage>
        <taxon>Bacteria</taxon>
        <taxon>Bacillati</taxon>
        <taxon>Bacillota</taxon>
        <taxon>Bacilli</taxon>
        <taxon>Lactobacillales</taxon>
        <taxon>Carnobacteriaceae</taxon>
        <taxon>Granulicatella</taxon>
    </lineage>
</organism>
<protein>
    <submittedName>
        <fullName evidence="7">Aromatic acid exporter family member 1</fullName>
    </submittedName>
</protein>
<dbReference type="STRING" id="137733.SAMN05421767_12414"/>
<name>A0A1H9M5M5_9LACT</name>
<evidence type="ECO:0000313" key="8">
    <source>
        <dbReference type="Proteomes" id="UP000198556"/>
    </source>
</evidence>
<comment type="subcellular location">
    <subcellularLocation>
        <location evidence="1">Cell membrane</location>
        <topology evidence="1">Multi-pass membrane protein</topology>
    </subcellularLocation>
</comment>
<feature type="transmembrane region" description="Helical" evidence="6">
    <location>
        <begin position="91"/>
        <end position="109"/>
    </location>
</feature>
<gene>
    <name evidence="7" type="ORF">SAMN05421767_12414</name>
</gene>
<sequence>MSANKPHPLKIGLRTTKTALSVSICVLLFQLLDRGSPMLASLSAVFSLRSDHEQTWKFARSRFIGNLFGGIVAISILTIKDYLSLGDWSNVFWAPLAIIILILFCNQFNKTGVINSTATFLVVYFNIEDQSNAIYAVQRVLDTVIGASIAIGVNYALPNPHLKDKE</sequence>
<dbReference type="AlphaFoldDB" id="A0A1H9M5M5"/>
<evidence type="ECO:0000313" key="7">
    <source>
        <dbReference type="EMBL" id="SER18972.1"/>
    </source>
</evidence>
<feature type="transmembrane region" description="Helical" evidence="6">
    <location>
        <begin position="63"/>
        <end position="79"/>
    </location>
</feature>
<reference evidence="7 8" key="1">
    <citation type="submission" date="2016-10" db="EMBL/GenBank/DDBJ databases">
        <authorList>
            <person name="de Groot N.N."/>
        </authorList>
    </citation>
    <scope>NUCLEOTIDE SEQUENCE [LARGE SCALE GENOMIC DNA]</scope>
    <source>
        <strain evidence="7 8">DSM 15827</strain>
    </source>
</reference>
<dbReference type="RefSeq" id="WP_089746881.1">
    <property type="nucleotide sequence ID" value="NZ_FOGF01000024.1"/>
</dbReference>
<evidence type="ECO:0000256" key="4">
    <source>
        <dbReference type="ARBA" id="ARBA00022989"/>
    </source>
</evidence>
<evidence type="ECO:0000256" key="2">
    <source>
        <dbReference type="ARBA" id="ARBA00022475"/>
    </source>
</evidence>
<keyword evidence="4 6" id="KW-1133">Transmembrane helix</keyword>
<dbReference type="Pfam" id="PF06081">
    <property type="entry name" value="ArAE_1"/>
    <property type="match status" value="1"/>
</dbReference>
<evidence type="ECO:0000256" key="3">
    <source>
        <dbReference type="ARBA" id="ARBA00022692"/>
    </source>
</evidence>
<dbReference type="InterPro" id="IPR010343">
    <property type="entry name" value="ArAE_1"/>
</dbReference>
<evidence type="ECO:0000256" key="1">
    <source>
        <dbReference type="ARBA" id="ARBA00004651"/>
    </source>
</evidence>
<dbReference type="EMBL" id="FOGF01000024">
    <property type="protein sequence ID" value="SER18972.1"/>
    <property type="molecule type" value="Genomic_DNA"/>
</dbReference>
<keyword evidence="3 6" id="KW-0812">Transmembrane</keyword>